<feature type="region of interest" description="Disordered" evidence="1">
    <location>
        <begin position="679"/>
        <end position="700"/>
    </location>
</feature>
<comment type="caution">
    <text evidence="3">The sequence shown here is derived from an EMBL/GenBank/DDBJ whole genome shotgun (WGS) entry which is preliminary data.</text>
</comment>
<evidence type="ECO:0000256" key="2">
    <source>
        <dbReference type="SAM" id="SignalP"/>
    </source>
</evidence>
<feature type="chain" id="PRO_5036942976" evidence="2">
    <location>
        <begin position="20"/>
        <end position="722"/>
    </location>
</feature>
<organism evidence="3 4">
    <name type="scientific">Manduca sexta</name>
    <name type="common">Tobacco hawkmoth</name>
    <name type="synonym">Tobacco hornworm</name>
    <dbReference type="NCBI Taxonomy" id="7130"/>
    <lineage>
        <taxon>Eukaryota</taxon>
        <taxon>Metazoa</taxon>
        <taxon>Ecdysozoa</taxon>
        <taxon>Arthropoda</taxon>
        <taxon>Hexapoda</taxon>
        <taxon>Insecta</taxon>
        <taxon>Pterygota</taxon>
        <taxon>Neoptera</taxon>
        <taxon>Endopterygota</taxon>
        <taxon>Lepidoptera</taxon>
        <taxon>Glossata</taxon>
        <taxon>Ditrysia</taxon>
        <taxon>Bombycoidea</taxon>
        <taxon>Sphingidae</taxon>
        <taxon>Sphinginae</taxon>
        <taxon>Sphingini</taxon>
        <taxon>Manduca</taxon>
    </lineage>
</organism>
<proteinExistence type="predicted"/>
<evidence type="ECO:0000313" key="3">
    <source>
        <dbReference type="EMBL" id="KAG6454381.1"/>
    </source>
</evidence>
<name>A0A921ZAM3_MANSE</name>
<feature type="region of interest" description="Disordered" evidence="1">
    <location>
        <begin position="43"/>
        <end position="139"/>
    </location>
</feature>
<keyword evidence="4" id="KW-1185">Reference proteome</keyword>
<sequence length="722" mass="81006">MRCGVPFILLCCVIFSISSKPLQIEENDANASDETEYEVLSGAPAANLPDREENDVSARVSQTDVSAEQEEAVDNQADSSDNEYQSDAEQRRLRDNAETFPDGKRSSDDSRTLRHQSKKRFENNHLNEEVQYGNDREANNYETKNLQFSVRNGEPNTKIAELPTRNDEGTMLFNRNEVSKIDNKYNNEGLDTSEQAHFFKQYHNTMQTDNKRGLYETEENKLVGNSRERREARQTSIVPNISIKNQQDSDTVAEETAIRNHIKKLSDTELKELLDSLTDEKRQLLKKIIDETHANYDTYDNINKREITKKAGALEENNLVENVQSELNKVQPSSSSADENTESPETPNSDSTTPNKQTESSDTGNTNSDNKMEVTSTSDLNSIQSDKLSSLTSAKDTKNPLSPVPESAKCENKRETNYNDFLTDDIALEDTGLADNGLDNLNSPESISDQEYFSCSQDEKKSQLDNDKVQNQNRDYKRETYSMALDELPDSLKSLEESFPNSYAYGDSASYSGALVRVKRKDLNNVKKRSAGVLPHAKTGYFQYKSESEDADNDEGNEFDDDGFYDVASNLAKNKAIDNSACDNSASHQSAAYNGYGLSSDSPIMINNNNVAKEAVNLGSDTDAVLSGVEGVDENLMYNSNPRNRRNDYSTPYLEKLSASNLQQDNKELRTASEIYMNGPNYQENDAFGPLPRQSEGDLGRYKRIRRLKPSHDSEEPSSDSA</sequence>
<evidence type="ECO:0000313" key="4">
    <source>
        <dbReference type="Proteomes" id="UP000791440"/>
    </source>
</evidence>
<feature type="compositionally biased region" description="Basic and acidic residues" evidence="1">
    <location>
        <begin position="88"/>
        <end position="112"/>
    </location>
</feature>
<dbReference type="Proteomes" id="UP000791440">
    <property type="component" value="Unassembled WGS sequence"/>
</dbReference>
<accession>A0A921ZAM3</accession>
<keyword evidence="2" id="KW-0732">Signal</keyword>
<dbReference type="AlphaFoldDB" id="A0A921ZAM3"/>
<feature type="signal peptide" evidence="2">
    <location>
        <begin position="1"/>
        <end position="19"/>
    </location>
</feature>
<dbReference type="EMBL" id="JH668466">
    <property type="protein sequence ID" value="KAG6454381.1"/>
    <property type="molecule type" value="Genomic_DNA"/>
</dbReference>
<feature type="compositionally biased region" description="Basic and acidic residues" evidence="1">
    <location>
        <begin position="119"/>
        <end position="139"/>
    </location>
</feature>
<evidence type="ECO:0000256" key="1">
    <source>
        <dbReference type="SAM" id="MobiDB-lite"/>
    </source>
</evidence>
<protein>
    <submittedName>
        <fullName evidence="3">Uncharacterized protein</fullName>
    </submittedName>
</protein>
<reference evidence="3" key="2">
    <citation type="submission" date="2020-12" db="EMBL/GenBank/DDBJ databases">
        <authorList>
            <person name="Kanost M."/>
        </authorList>
    </citation>
    <scope>NUCLEOTIDE SEQUENCE</scope>
</reference>
<reference evidence="3" key="1">
    <citation type="journal article" date="2016" name="Insect Biochem. Mol. Biol.">
        <title>Multifaceted biological insights from a draft genome sequence of the tobacco hornworm moth, Manduca sexta.</title>
        <authorList>
            <person name="Kanost M.R."/>
            <person name="Arrese E.L."/>
            <person name="Cao X."/>
            <person name="Chen Y.R."/>
            <person name="Chellapilla S."/>
            <person name="Goldsmith M.R."/>
            <person name="Grosse-Wilde E."/>
            <person name="Heckel D.G."/>
            <person name="Herndon N."/>
            <person name="Jiang H."/>
            <person name="Papanicolaou A."/>
            <person name="Qu J."/>
            <person name="Soulages J.L."/>
            <person name="Vogel H."/>
            <person name="Walters J."/>
            <person name="Waterhouse R.M."/>
            <person name="Ahn S.J."/>
            <person name="Almeida F.C."/>
            <person name="An C."/>
            <person name="Aqrawi P."/>
            <person name="Bretschneider A."/>
            <person name="Bryant W.B."/>
            <person name="Bucks S."/>
            <person name="Chao H."/>
            <person name="Chevignon G."/>
            <person name="Christen J.M."/>
            <person name="Clarke D.F."/>
            <person name="Dittmer N.T."/>
            <person name="Ferguson L.C.F."/>
            <person name="Garavelou S."/>
            <person name="Gordon K.H.J."/>
            <person name="Gunaratna R.T."/>
            <person name="Han Y."/>
            <person name="Hauser F."/>
            <person name="He Y."/>
            <person name="Heidel-Fischer H."/>
            <person name="Hirsh A."/>
            <person name="Hu Y."/>
            <person name="Jiang H."/>
            <person name="Kalra D."/>
            <person name="Klinner C."/>
            <person name="Konig C."/>
            <person name="Kovar C."/>
            <person name="Kroll A.R."/>
            <person name="Kuwar S.S."/>
            <person name="Lee S.L."/>
            <person name="Lehman R."/>
            <person name="Li K."/>
            <person name="Li Z."/>
            <person name="Liang H."/>
            <person name="Lovelace S."/>
            <person name="Lu Z."/>
            <person name="Mansfield J.H."/>
            <person name="McCulloch K.J."/>
            <person name="Mathew T."/>
            <person name="Morton B."/>
            <person name="Muzny D.M."/>
            <person name="Neunemann D."/>
            <person name="Ongeri F."/>
            <person name="Pauchet Y."/>
            <person name="Pu L.L."/>
            <person name="Pyrousis I."/>
            <person name="Rao X.J."/>
            <person name="Redding A."/>
            <person name="Roesel C."/>
            <person name="Sanchez-Gracia A."/>
            <person name="Schaack S."/>
            <person name="Shukla A."/>
            <person name="Tetreau G."/>
            <person name="Wang Y."/>
            <person name="Xiong G.H."/>
            <person name="Traut W."/>
            <person name="Walsh T.K."/>
            <person name="Worley K.C."/>
            <person name="Wu D."/>
            <person name="Wu W."/>
            <person name="Wu Y.Q."/>
            <person name="Zhang X."/>
            <person name="Zou Z."/>
            <person name="Zucker H."/>
            <person name="Briscoe A.D."/>
            <person name="Burmester T."/>
            <person name="Clem R.J."/>
            <person name="Feyereisen R."/>
            <person name="Grimmelikhuijzen C.J.P."/>
            <person name="Hamodrakas S.J."/>
            <person name="Hansson B.S."/>
            <person name="Huguet E."/>
            <person name="Jermiin L.S."/>
            <person name="Lan Q."/>
            <person name="Lehman H.K."/>
            <person name="Lorenzen M."/>
            <person name="Merzendorfer H."/>
            <person name="Michalopoulos I."/>
            <person name="Morton D.B."/>
            <person name="Muthukrishnan S."/>
            <person name="Oakeshott J.G."/>
            <person name="Palmer W."/>
            <person name="Park Y."/>
            <person name="Passarelli A.L."/>
            <person name="Rozas J."/>
            <person name="Schwartz L.M."/>
            <person name="Smith W."/>
            <person name="Southgate A."/>
            <person name="Vilcinskas A."/>
            <person name="Vogt R."/>
            <person name="Wang P."/>
            <person name="Werren J."/>
            <person name="Yu X.Q."/>
            <person name="Zhou J.J."/>
            <person name="Brown S.J."/>
            <person name="Scherer S.E."/>
            <person name="Richards S."/>
            <person name="Blissard G.W."/>
        </authorList>
    </citation>
    <scope>NUCLEOTIDE SEQUENCE</scope>
</reference>
<feature type="compositionally biased region" description="Polar residues" evidence="1">
    <location>
        <begin position="326"/>
        <end position="394"/>
    </location>
</feature>
<feature type="region of interest" description="Disordered" evidence="1">
    <location>
        <begin position="326"/>
        <end position="416"/>
    </location>
</feature>
<gene>
    <name evidence="3" type="ORF">O3G_MSEX008677</name>
</gene>